<reference evidence="1" key="1">
    <citation type="submission" date="2022-08" db="EMBL/GenBank/DDBJ databases">
        <title>Alicyclobacillus dauci DSM2870, complete genome.</title>
        <authorList>
            <person name="Wang Q."/>
            <person name="Cai R."/>
            <person name="Wang Z."/>
        </authorList>
    </citation>
    <scope>NUCLEOTIDE SEQUENCE</scope>
    <source>
        <strain evidence="1">DSM 28700</strain>
    </source>
</reference>
<dbReference type="Proteomes" id="UP001164803">
    <property type="component" value="Chromosome"/>
</dbReference>
<sequence length="149" mass="17527">MRLYDKLSQGKRYGEKLDIKNVTYETLHRLWWKEQISDEAIAKLYDVPKKKVTNMRHKWGIKSPETIIKEFEERFTGMIHQAGDDESASASPETNFLIQRIEDLNDIELESLHVELARRFPIFAEATNEVEFLELVRRAVREFASNAID</sequence>
<evidence type="ECO:0000313" key="1">
    <source>
        <dbReference type="EMBL" id="WAH36955.1"/>
    </source>
</evidence>
<proteinExistence type="predicted"/>
<dbReference type="RefSeq" id="WP_268044364.1">
    <property type="nucleotide sequence ID" value="NZ_CP104064.1"/>
</dbReference>
<dbReference type="EMBL" id="CP104064">
    <property type="protein sequence ID" value="WAH36955.1"/>
    <property type="molecule type" value="Genomic_DNA"/>
</dbReference>
<name>A0ABY6Z2I5_9BACL</name>
<gene>
    <name evidence="1" type="ORF">NZD86_22810</name>
</gene>
<accession>A0ABY6Z2I5</accession>
<evidence type="ECO:0000313" key="2">
    <source>
        <dbReference type="Proteomes" id="UP001164803"/>
    </source>
</evidence>
<organism evidence="1 2">
    <name type="scientific">Alicyclobacillus dauci</name>
    <dbReference type="NCBI Taxonomy" id="1475485"/>
    <lineage>
        <taxon>Bacteria</taxon>
        <taxon>Bacillati</taxon>
        <taxon>Bacillota</taxon>
        <taxon>Bacilli</taxon>
        <taxon>Bacillales</taxon>
        <taxon>Alicyclobacillaceae</taxon>
        <taxon>Alicyclobacillus</taxon>
    </lineage>
</organism>
<protein>
    <submittedName>
        <fullName evidence="1">Uncharacterized protein</fullName>
    </submittedName>
</protein>
<keyword evidence="2" id="KW-1185">Reference proteome</keyword>